<dbReference type="Proteomes" id="UP000071392">
    <property type="component" value="Unassembled WGS sequence"/>
</dbReference>
<accession>A0A139SL17</accession>
<dbReference type="OrthoDB" id="181250at2"/>
<reference evidence="2 3" key="1">
    <citation type="submission" date="2016-02" db="EMBL/GenBank/DDBJ databases">
        <authorList>
            <person name="Wen L."/>
            <person name="He K."/>
            <person name="Yang H."/>
        </authorList>
    </citation>
    <scope>NUCLEOTIDE SEQUENCE [LARGE SCALE GENOMIC DNA]</scope>
    <source>
        <strain evidence="2 3">CV41</strain>
    </source>
</reference>
<evidence type="ECO:0000313" key="3">
    <source>
        <dbReference type="Proteomes" id="UP000071392"/>
    </source>
</evidence>
<sequence>MNKTLLLIIIDFLFLNLIALTQWEKVEVSRPPVPLGPQIVAEPGDGPSPIENDLVAAMQLSLADEAARRAALAAELGTLSENLAEREAQLVQTESALQQREQNLSLLTEEQRAAELAAREREAEAALLAEEIQRALAQAQRDAALSREQMERLRRELEMKEAEAQAQAAEMARLEQERAAEAARVAAAQQEIQGLTVAVQVAEQEKQFLQQMAENFRGQAELEREDRVRVQEHTVRLAQGIGELAEEADGLKREIRENRPINANIIFDEFLKNRVTVFLSASRPGVLGQVKRNRHPRSILVNDGEQIFILLHIEDSPFSVAEQASDWDRLRIAVSNYGNNRAEVERISFLDSDPRLVALPLTQEQAEALGMKIYNLASDPFKFPEAVLVSGGGAGYGETPFKLNPAYANYVKLDNRLINRLMGNFSPSRGDLVFSKSGELLGIMVNKDYCAIVTKLEARHSIKTGDNIRAQQTRHVLNFVGGRYRALPVQLY</sequence>
<dbReference type="STRING" id="1548208.AXK12_05980"/>
<dbReference type="EMBL" id="LSZP01000044">
    <property type="protein sequence ID" value="KXU35246.1"/>
    <property type="molecule type" value="Genomic_DNA"/>
</dbReference>
<dbReference type="AlphaFoldDB" id="A0A139SL17"/>
<feature type="coiled-coil region" evidence="1">
    <location>
        <begin position="83"/>
        <end position="219"/>
    </location>
</feature>
<keyword evidence="3" id="KW-1185">Reference proteome</keyword>
<gene>
    <name evidence="2" type="ORF">AXK12_05980</name>
</gene>
<evidence type="ECO:0000313" key="2">
    <source>
        <dbReference type="EMBL" id="KXU35246.1"/>
    </source>
</evidence>
<keyword evidence="1" id="KW-0175">Coiled coil</keyword>
<dbReference type="RefSeq" id="WP_068712257.1">
    <property type="nucleotide sequence ID" value="NZ_LSZP01000044.1"/>
</dbReference>
<organism evidence="2 3">
    <name type="scientific">Cephaloticoccus capnophilus</name>
    <dbReference type="NCBI Taxonomy" id="1548208"/>
    <lineage>
        <taxon>Bacteria</taxon>
        <taxon>Pseudomonadati</taxon>
        <taxon>Verrucomicrobiota</taxon>
        <taxon>Opitutia</taxon>
        <taxon>Opitutales</taxon>
        <taxon>Opitutaceae</taxon>
        <taxon>Cephaloticoccus</taxon>
    </lineage>
</organism>
<protein>
    <submittedName>
        <fullName evidence="2">Uncharacterized protein</fullName>
    </submittedName>
</protein>
<comment type="caution">
    <text evidence="2">The sequence shown here is derived from an EMBL/GenBank/DDBJ whole genome shotgun (WGS) entry which is preliminary data.</text>
</comment>
<proteinExistence type="predicted"/>
<name>A0A139SL17_9BACT</name>
<evidence type="ECO:0000256" key="1">
    <source>
        <dbReference type="SAM" id="Coils"/>
    </source>
</evidence>